<protein>
    <submittedName>
        <fullName evidence="2">Uncharacterized protein</fullName>
    </submittedName>
</protein>
<dbReference type="OrthoDB" id="2996045at2759"/>
<dbReference type="EMBL" id="KL198018">
    <property type="protein sequence ID" value="KDQ19974.1"/>
    <property type="molecule type" value="Genomic_DNA"/>
</dbReference>
<evidence type="ECO:0000256" key="1">
    <source>
        <dbReference type="SAM" id="MobiDB-lite"/>
    </source>
</evidence>
<feature type="compositionally biased region" description="Basic and acidic residues" evidence="1">
    <location>
        <begin position="1"/>
        <end position="11"/>
    </location>
</feature>
<feature type="region of interest" description="Disordered" evidence="1">
    <location>
        <begin position="1"/>
        <end position="43"/>
    </location>
</feature>
<organism evidence="2 3">
    <name type="scientific">Botryobasidium botryosum (strain FD-172 SS1)</name>
    <dbReference type="NCBI Taxonomy" id="930990"/>
    <lineage>
        <taxon>Eukaryota</taxon>
        <taxon>Fungi</taxon>
        <taxon>Dikarya</taxon>
        <taxon>Basidiomycota</taxon>
        <taxon>Agaricomycotina</taxon>
        <taxon>Agaricomycetes</taxon>
        <taxon>Cantharellales</taxon>
        <taxon>Botryobasidiaceae</taxon>
        <taxon>Botryobasidium</taxon>
    </lineage>
</organism>
<feature type="compositionally biased region" description="Polar residues" evidence="1">
    <location>
        <begin position="26"/>
        <end position="39"/>
    </location>
</feature>
<dbReference type="Proteomes" id="UP000027195">
    <property type="component" value="Unassembled WGS sequence"/>
</dbReference>
<dbReference type="HOGENOM" id="CLU_844643_0_0_1"/>
<proteinExistence type="predicted"/>
<reference evidence="3" key="1">
    <citation type="journal article" date="2014" name="Proc. Natl. Acad. Sci. U.S.A.">
        <title>Extensive sampling of basidiomycete genomes demonstrates inadequacy of the white-rot/brown-rot paradigm for wood decay fungi.</title>
        <authorList>
            <person name="Riley R."/>
            <person name="Salamov A.A."/>
            <person name="Brown D.W."/>
            <person name="Nagy L.G."/>
            <person name="Floudas D."/>
            <person name="Held B.W."/>
            <person name="Levasseur A."/>
            <person name="Lombard V."/>
            <person name="Morin E."/>
            <person name="Otillar R."/>
            <person name="Lindquist E.A."/>
            <person name="Sun H."/>
            <person name="LaButti K.M."/>
            <person name="Schmutz J."/>
            <person name="Jabbour D."/>
            <person name="Luo H."/>
            <person name="Baker S.E."/>
            <person name="Pisabarro A.G."/>
            <person name="Walton J.D."/>
            <person name="Blanchette R.A."/>
            <person name="Henrissat B."/>
            <person name="Martin F."/>
            <person name="Cullen D."/>
            <person name="Hibbett D.S."/>
            <person name="Grigoriev I.V."/>
        </authorList>
    </citation>
    <scope>NUCLEOTIDE SEQUENCE [LARGE SCALE GENOMIC DNA]</scope>
    <source>
        <strain evidence="3">FD-172 SS1</strain>
    </source>
</reference>
<evidence type="ECO:0000313" key="3">
    <source>
        <dbReference type="Proteomes" id="UP000027195"/>
    </source>
</evidence>
<accession>A0A067MWJ1</accession>
<evidence type="ECO:0000313" key="2">
    <source>
        <dbReference type="EMBL" id="KDQ19974.1"/>
    </source>
</evidence>
<dbReference type="AlphaFoldDB" id="A0A067MWJ1"/>
<keyword evidence="3" id="KW-1185">Reference proteome</keyword>
<name>A0A067MWJ1_BOTB1</name>
<sequence>MDPDRSRENAVHDNIAAINPQALVEQLSSPNTTEHTSPTDPDDFKAWARGAGVHLRTTYIMQPNGEEFDPPGLPKDLEAISIERSKRLQIRWVGNFYQDLSLREMTSAEDKYGVCGIIDLLAVAFARIRSASTRGSGAVALRRGVDDIIECAFSFRLDRTSCKTLLQQKIAVRDSKTFPTAWEGSALVDILITIPFHSKDARKLDELYIAEQDSAWEKGIDYTWATRCYYWSLDSDPGIASLIGFACEVARYPDELNVERRLAIVLSTAQSQRKALGLKDRVLHGAVVEDHTLTIYEAYWGPSGKESKAEAADHIFVQRTAESFDLYRAERVVACYEYLSKIHHSIKGMAGELDHMTWVLPKDDDAWGHWRVDDPLSERAKKLTRDCQDQE</sequence>
<dbReference type="InParanoid" id="A0A067MWJ1"/>
<gene>
    <name evidence="2" type="ORF">BOTBODRAFT_382877</name>
</gene>